<dbReference type="AlphaFoldDB" id="A0A067XR93"/>
<dbReference type="EMBL" id="KC770997">
    <property type="protein sequence ID" value="AGT45849.1"/>
    <property type="molecule type" value="Genomic_DNA"/>
</dbReference>
<keyword evidence="2" id="KW-0812">Transmembrane</keyword>
<name>A0A067XR93_9BACT</name>
<reference evidence="3" key="1">
    <citation type="submission" date="2013-03" db="EMBL/GenBank/DDBJ databases">
        <authorList>
            <person name="Tan H."/>
            <person name="Mooij M.J."/>
            <person name="Barret M."/>
            <person name="O'Gara F."/>
        </authorList>
    </citation>
    <scope>NUCLEOTIDE SEQUENCE</scope>
</reference>
<gene>
    <name evidence="3" type="ORF">PPT_M1_04</name>
</gene>
<evidence type="ECO:0000313" key="3">
    <source>
        <dbReference type="EMBL" id="AGT45849.1"/>
    </source>
</evidence>
<keyword evidence="2" id="KW-1133">Transmembrane helix</keyword>
<feature type="compositionally biased region" description="Low complexity" evidence="1">
    <location>
        <begin position="114"/>
        <end position="130"/>
    </location>
</feature>
<keyword evidence="2" id="KW-0472">Membrane</keyword>
<organism evidence="3">
    <name type="scientific">uncultured marine bacterium PPT_M1</name>
    <dbReference type="NCBI Taxonomy" id="1381396"/>
    <lineage>
        <taxon>Bacteria</taxon>
        <taxon>environmental samples</taxon>
    </lineage>
</organism>
<accession>A0A067XR93</accession>
<evidence type="ECO:0000256" key="2">
    <source>
        <dbReference type="SAM" id="Phobius"/>
    </source>
</evidence>
<evidence type="ECO:0000256" key="1">
    <source>
        <dbReference type="SAM" id="MobiDB-lite"/>
    </source>
</evidence>
<feature type="transmembrane region" description="Helical" evidence="2">
    <location>
        <begin position="83"/>
        <end position="102"/>
    </location>
</feature>
<proteinExistence type="predicted"/>
<sequence length="244" mass="26791">MFDWLACNSGCTEAHPTGIFPNFRNYLKDLVARVFQIGRLGHGNERLKLEAGRYRICYAELIMIEFSQPAQCLFCPQRRKIALLLKLVMAGSAAIITAIILFQPGTRQVATPRTPTSSQSVRASSPSAQVMTEGRTAESPGASEAVSKRSAEIRTEAKDRLEEVQAQIRPLLSEEVPLLAKAQKLLDARRKEVLKAKVLTLGEGLFSGSEAAEAERKLVLEALDRELSVLAEQKKLLAELSGSN</sequence>
<feature type="region of interest" description="Disordered" evidence="1">
    <location>
        <begin position="111"/>
        <end position="150"/>
    </location>
</feature>
<protein>
    <submittedName>
        <fullName evidence="3">Uncharacterized protein</fullName>
    </submittedName>
</protein>